<accession>A0A485MIH7</accession>
<evidence type="ECO:0000256" key="1">
    <source>
        <dbReference type="SAM" id="MobiDB-lite"/>
    </source>
</evidence>
<gene>
    <name evidence="2" type="ORF">LYPA_23C021412</name>
</gene>
<reference evidence="2 3" key="1">
    <citation type="submission" date="2019-01" db="EMBL/GenBank/DDBJ databases">
        <authorList>
            <person name="Alioto T."/>
            <person name="Alioto T."/>
        </authorList>
    </citation>
    <scope>NUCLEOTIDE SEQUENCE [LARGE SCALE GENOMIC DNA]</scope>
</reference>
<dbReference type="AlphaFoldDB" id="A0A485MIH7"/>
<organism evidence="2 3">
    <name type="scientific">Lynx pardinus</name>
    <name type="common">Iberian lynx</name>
    <name type="synonym">Felis pardina</name>
    <dbReference type="NCBI Taxonomy" id="191816"/>
    <lineage>
        <taxon>Eukaryota</taxon>
        <taxon>Metazoa</taxon>
        <taxon>Chordata</taxon>
        <taxon>Craniata</taxon>
        <taxon>Vertebrata</taxon>
        <taxon>Euteleostomi</taxon>
        <taxon>Mammalia</taxon>
        <taxon>Eutheria</taxon>
        <taxon>Laurasiatheria</taxon>
        <taxon>Carnivora</taxon>
        <taxon>Feliformia</taxon>
        <taxon>Felidae</taxon>
        <taxon>Felinae</taxon>
        <taxon>Lynx</taxon>
    </lineage>
</organism>
<protein>
    <submittedName>
        <fullName evidence="2">Uncharacterized protein</fullName>
    </submittedName>
</protein>
<sequence>MPRTAHARSHPTQASALRRSPGDRGKRLGVGPRLPARLSGKQVTLLWGSTGPQGPALCTCRCRPSVRTEFKLSPLTAKKTARKVLMGGPDGGTSAVRVTSSR</sequence>
<feature type="region of interest" description="Disordered" evidence="1">
    <location>
        <begin position="1"/>
        <end position="35"/>
    </location>
</feature>
<evidence type="ECO:0000313" key="3">
    <source>
        <dbReference type="Proteomes" id="UP000386466"/>
    </source>
</evidence>
<proteinExistence type="predicted"/>
<dbReference type="EMBL" id="CAAGRJ010001507">
    <property type="protein sequence ID" value="VFV19446.1"/>
    <property type="molecule type" value="Genomic_DNA"/>
</dbReference>
<keyword evidence="3" id="KW-1185">Reference proteome</keyword>
<dbReference type="Proteomes" id="UP000386466">
    <property type="component" value="Unassembled WGS sequence"/>
</dbReference>
<evidence type="ECO:0000313" key="2">
    <source>
        <dbReference type="EMBL" id="VFV19446.1"/>
    </source>
</evidence>
<name>A0A485MIH7_LYNPA</name>